<evidence type="ECO:0000313" key="2">
    <source>
        <dbReference type="Proteomes" id="UP001054889"/>
    </source>
</evidence>
<dbReference type="AlphaFoldDB" id="A0AAV5CAL2"/>
<reference evidence="1" key="2">
    <citation type="submission" date="2021-12" db="EMBL/GenBank/DDBJ databases">
        <title>Resequencing data analysis of finger millet.</title>
        <authorList>
            <person name="Hatakeyama M."/>
            <person name="Aluri S."/>
            <person name="Balachadran M.T."/>
            <person name="Sivarajan S.R."/>
            <person name="Poveda L."/>
            <person name="Shimizu-Inatsugi R."/>
            <person name="Schlapbach R."/>
            <person name="Sreeman S.M."/>
            <person name="Shimizu K.K."/>
        </authorList>
    </citation>
    <scope>NUCLEOTIDE SEQUENCE</scope>
</reference>
<dbReference type="Proteomes" id="UP001054889">
    <property type="component" value="Unassembled WGS sequence"/>
</dbReference>
<reference evidence="1" key="1">
    <citation type="journal article" date="2018" name="DNA Res.">
        <title>Multiple hybrid de novo genome assembly of finger millet, an orphan allotetraploid crop.</title>
        <authorList>
            <person name="Hatakeyama M."/>
            <person name="Aluri S."/>
            <person name="Balachadran M.T."/>
            <person name="Sivarajan S.R."/>
            <person name="Patrignani A."/>
            <person name="Gruter S."/>
            <person name="Poveda L."/>
            <person name="Shimizu-Inatsugi R."/>
            <person name="Baeten J."/>
            <person name="Francoijs K.J."/>
            <person name="Nataraja K.N."/>
            <person name="Reddy Y.A.N."/>
            <person name="Phadnis S."/>
            <person name="Ravikumar R.L."/>
            <person name="Schlapbach R."/>
            <person name="Sreeman S.M."/>
            <person name="Shimizu K.K."/>
        </authorList>
    </citation>
    <scope>NUCLEOTIDE SEQUENCE</scope>
</reference>
<protein>
    <submittedName>
        <fullName evidence="1">Uncharacterized protein</fullName>
    </submittedName>
</protein>
<sequence>MPPAASPSASICESPACVATSAWIRPRLPHSSPTLVASGRLLAYSSASVCELPMSSGRRRRLRRPLRLDQASPVAFVARGHRVRPPTASACDSPSLFGSARSLLPAAFPLPPPPPSASRRCRWTLQRASPSAASSVG</sequence>
<name>A0AAV5CAL2_ELECO</name>
<comment type="caution">
    <text evidence="1">The sequence shown here is derived from an EMBL/GenBank/DDBJ whole genome shotgun (WGS) entry which is preliminary data.</text>
</comment>
<gene>
    <name evidence="1" type="primary">ga12043</name>
    <name evidence="1" type="ORF">PR202_ga12043</name>
</gene>
<organism evidence="1 2">
    <name type="scientific">Eleusine coracana subsp. coracana</name>
    <dbReference type="NCBI Taxonomy" id="191504"/>
    <lineage>
        <taxon>Eukaryota</taxon>
        <taxon>Viridiplantae</taxon>
        <taxon>Streptophyta</taxon>
        <taxon>Embryophyta</taxon>
        <taxon>Tracheophyta</taxon>
        <taxon>Spermatophyta</taxon>
        <taxon>Magnoliopsida</taxon>
        <taxon>Liliopsida</taxon>
        <taxon>Poales</taxon>
        <taxon>Poaceae</taxon>
        <taxon>PACMAD clade</taxon>
        <taxon>Chloridoideae</taxon>
        <taxon>Cynodonteae</taxon>
        <taxon>Eleusininae</taxon>
        <taxon>Eleusine</taxon>
    </lineage>
</organism>
<dbReference type="EMBL" id="BQKI01000005">
    <property type="protein sequence ID" value="GJM95324.1"/>
    <property type="molecule type" value="Genomic_DNA"/>
</dbReference>
<proteinExistence type="predicted"/>
<accession>A0AAV5CAL2</accession>
<evidence type="ECO:0000313" key="1">
    <source>
        <dbReference type="EMBL" id="GJM95324.1"/>
    </source>
</evidence>
<keyword evidence="2" id="KW-1185">Reference proteome</keyword>